<organism evidence="2 3">
    <name type="scientific">Stylosanthes scabra</name>
    <dbReference type="NCBI Taxonomy" id="79078"/>
    <lineage>
        <taxon>Eukaryota</taxon>
        <taxon>Viridiplantae</taxon>
        <taxon>Streptophyta</taxon>
        <taxon>Embryophyta</taxon>
        <taxon>Tracheophyta</taxon>
        <taxon>Spermatophyta</taxon>
        <taxon>Magnoliopsida</taxon>
        <taxon>eudicotyledons</taxon>
        <taxon>Gunneridae</taxon>
        <taxon>Pentapetalae</taxon>
        <taxon>rosids</taxon>
        <taxon>fabids</taxon>
        <taxon>Fabales</taxon>
        <taxon>Fabaceae</taxon>
        <taxon>Papilionoideae</taxon>
        <taxon>50 kb inversion clade</taxon>
        <taxon>dalbergioids sensu lato</taxon>
        <taxon>Dalbergieae</taxon>
        <taxon>Pterocarpus clade</taxon>
        <taxon>Stylosanthes</taxon>
    </lineage>
</organism>
<protein>
    <submittedName>
        <fullName evidence="2">Uncharacterized protein</fullName>
    </submittedName>
</protein>
<name>A0ABU6Q438_9FABA</name>
<evidence type="ECO:0000256" key="1">
    <source>
        <dbReference type="SAM" id="MobiDB-lite"/>
    </source>
</evidence>
<sequence length="99" mass="9931">MMISTKTSSTLLSGPRGSPRGMSRMGTRRWGIFPVGTGIGGKIPRGSGGKSPTQETENGKFVGSGESAKNGDGDKNSPVAENGAGTGNNFGSENGNGKA</sequence>
<dbReference type="EMBL" id="JASCZI010000012">
    <property type="protein sequence ID" value="MED6106606.1"/>
    <property type="molecule type" value="Genomic_DNA"/>
</dbReference>
<proteinExistence type="predicted"/>
<feature type="region of interest" description="Disordered" evidence="1">
    <location>
        <begin position="1"/>
        <end position="99"/>
    </location>
</feature>
<feature type="compositionally biased region" description="Gly residues" evidence="1">
    <location>
        <begin position="37"/>
        <end position="49"/>
    </location>
</feature>
<accession>A0ABU6Q438</accession>
<gene>
    <name evidence="2" type="ORF">PIB30_005890</name>
</gene>
<evidence type="ECO:0000313" key="3">
    <source>
        <dbReference type="Proteomes" id="UP001341840"/>
    </source>
</evidence>
<feature type="compositionally biased region" description="Polar residues" evidence="1">
    <location>
        <begin position="87"/>
        <end position="99"/>
    </location>
</feature>
<feature type="compositionally biased region" description="Polar residues" evidence="1">
    <location>
        <begin position="1"/>
        <end position="12"/>
    </location>
</feature>
<comment type="caution">
    <text evidence="2">The sequence shown here is derived from an EMBL/GenBank/DDBJ whole genome shotgun (WGS) entry which is preliminary data.</text>
</comment>
<dbReference type="Proteomes" id="UP001341840">
    <property type="component" value="Unassembled WGS sequence"/>
</dbReference>
<evidence type="ECO:0000313" key="2">
    <source>
        <dbReference type="EMBL" id="MED6106606.1"/>
    </source>
</evidence>
<reference evidence="2 3" key="1">
    <citation type="journal article" date="2023" name="Plants (Basel)">
        <title>Bridging the Gap: Combining Genomics and Transcriptomics Approaches to Understand Stylosanthes scabra, an Orphan Legume from the Brazilian Caatinga.</title>
        <authorList>
            <person name="Ferreira-Neto J.R.C."/>
            <person name="da Silva M.D."/>
            <person name="Binneck E."/>
            <person name="de Melo N.F."/>
            <person name="da Silva R.H."/>
            <person name="de Melo A.L.T.M."/>
            <person name="Pandolfi V."/>
            <person name="Bustamante F.O."/>
            <person name="Brasileiro-Vidal A.C."/>
            <person name="Benko-Iseppon A.M."/>
        </authorList>
    </citation>
    <scope>NUCLEOTIDE SEQUENCE [LARGE SCALE GENOMIC DNA]</scope>
    <source>
        <tissue evidence="2">Leaves</tissue>
    </source>
</reference>
<keyword evidence="3" id="KW-1185">Reference proteome</keyword>